<dbReference type="AlphaFoldDB" id="A0A545UXX7"/>
<evidence type="ECO:0000256" key="7">
    <source>
        <dbReference type="ARBA" id="ARBA00022824"/>
    </source>
</evidence>
<dbReference type="OrthoDB" id="4866295at2759"/>
<evidence type="ECO:0000256" key="1">
    <source>
        <dbReference type="ARBA" id="ARBA00003142"/>
    </source>
</evidence>
<comment type="caution">
    <text evidence="16">The sequence shown here is derived from an EMBL/GenBank/DDBJ whole genome shotgun (WGS) entry which is preliminary data.</text>
</comment>
<evidence type="ECO:0000256" key="12">
    <source>
        <dbReference type="RuleBase" id="RU367136"/>
    </source>
</evidence>
<dbReference type="EMBL" id="SPUK01000010">
    <property type="protein sequence ID" value="TQV94322.1"/>
    <property type="molecule type" value="Genomic_DNA"/>
</dbReference>
<evidence type="ECO:0000259" key="15">
    <source>
        <dbReference type="Pfam" id="PF13439"/>
    </source>
</evidence>
<feature type="region of interest" description="Disordered" evidence="13">
    <location>
        <begin position="1"/>
        <end position="51"/>
    </location>
</feature>
<evidence type="ECO:0000259" key="14">
    <source>
        <dbReference type="Pfam" id="PF00534"/>
    </source>
</evidence>
<keyword evidence="6 12" id="KW-0812">Transmembrane</keyword>
<dbReference type="Pfam" id="PF13439">
    <property type="entry name" value="Glyco_transf_4"/>
    <property type="match status" value="1"/>
</dbReference>
<keyword evidence="17" id="KW-1185">Reference proteome</keyword>
<proteinExistence type="inferred from homology"/>
<feature type="transmembrane region" description="Helical" evidence="12">
    <location>
        <begin position="536"/>
        <end position="561"/>
    </location>
</feature>
<evidence type="ECO:0000256" key="11">
    <source>
        <dbReference type="ARBA" id="ARBA00045104"/>
    </source>
</evidence>
<protein>
    <recommendedName>
        <fullName evidence="12">Alpha-1,3/1,6-mannosyltransferase ALG2</fullName>
        <ecNumber evidence="12">2.4.1.132</ecNumber>
        <ecNumber evidence="12">2.4.1.257</ecNumber>
    </recommendedName>
    <alternativeName>
        <fullName evidence="12">GDP-Man:Man(1)GlcNAc(2)-PP-Dol alpha-1,3-mannosyltransferase</fullName>
    </alternativeName>
</protein>
<evidence type="ECO:0000256" key="9">
    <source>
        <dbReference type="ARBA" id="ARBA00023136"/>
    </source>
</evidence>
<dbReference type="SUPFAM" id="SSF53756">
    <property type="entry name" value="UDP-Glycosyltransferase/glycogen phosphorylase"/>
    <property type="match status" value="1"/>
</dbReference>
<accession>A0A545UXX7</accession>
<comment type="subcellular location">
    <subcellularLocation>
        <location evidence="2 12">Endoplasmic reticulum membrane</location>
    </subcellularLocation>
</comment>
<dbReference type="InterPro" id="IPR028098">
    <property type="entry name" value="Glyco_trans_4-like_N"/>
</dbReference>
<comment type="catalytic activity">
    <reaction evidence="10 12">
        <text>a beta-D-Man-(1-&gt;4)-beta-D-GlcNAc-(1-&gt;4)-alpha-D-GlcNAc-diphospho-di-trans,poly-cis-dolichol + GDP-alpha-D-mannose = an alpha-D-Man-(1-&gt;3)-beta-D-Man-(1-&gt;4)-beta-D-GlcNAc-(1-&gt;4)-alpha-D-GlcNAc-diphospho-di-trans,poly-cis-dolichol + GDP + H(+)</text>
        <dbReference type="Rhea" id="RHEA:29515"/>
        <dbReference type="Rhea" id="RHEA-COMP:19511"/>
        <dbReference type="Rhea" id="RHEA-COMP:19513"/>
        <dbReference type="ChEBI" id="CHEBI:15378"/>
        <dbReference type="ChEBI" id="CHEBI:57527"/>
        <dbReference type="ChEBI" id="CHEBI:58189"/>
        <dbReference type="ChEBI" id="CHEBI:58472"/>
        <dbReference type="ChEBI" id="CHEBI:132510"/>
        <dbReference type="EC" id="2.4.1.132"/>
    </reaction>
    <physiologicalReaction direction="left-to-right" evidence="10 12">
        <dbReference type="Rhea" id="RHEA:29516"/>
    </physiologicalReaction>
</comment>
<evidence type="ECO:0000313" key="17">
    <source>
        <dbReference type="Proteomes" id="UP000315783"/>
    </source>
</evidence>
<dbReference type="UniPathway" id="UPA00378"/>
<dbReference type="EC" id="2.4.1.257" evidence="12"/>
<comment type="function">
    <text evidence="1 12">Mannosylates Man(2)GlcNAc(2)-dolichol diphosphate and Man(1)GlcNAc(2)-dolichol diphosphate to form Man(3)GlcNAc(2)-dolichol diphosphate.</text>
</comment>
<feature type="domain" description="Glycosyltransferase subfamily 4-like N-terminal" evidence="15">
    <location>
        <begin position="92"/>
        <end position="279"/>
    </location>
</feature>
<comment type="catalytic activity">
    <reaction evidence="11 12">
        <text>an alpha-D-Man-(1-&gt;3)-beta-D-Man-(1-&gt;4)-beta-D-GlcNAc-(1-&gt;4)-alpha-D-GlcNAc-diphospho-di-trans,poly-cis-dolichol + GDP-alpha-D-mannose = an alpha-D-Man-(1-&gt;3)-[alpha-D-Man-(1-&gt;6)]-beta-D-Man-(1-&gt;4)-beta-D-GlcNAc-(1-&gt;4)-alpha-D-GlcNAc-diphospho-di-trans,poly-cis-dolichol + GDP + H(+)</text>
        <dbReference type="Rhea" id="RHEA:29519"/>
        <dbReference type="Rhea" id="RHEA-COMP:19513"/>
        <dbReference type="Rhea" id="RHEA-COMP:19515"/>
        <dbReference type="ChEBI" id="CHEBI:15378"/>
        <dbReference type="ChEBI" id="CHEBI:57527"/>
        <dbReference type="ChEBI" id="CHEBI:58189"/>
        <dbReference type="ChEBI" id="CHEBI:132510"/>
        <dbReference type="ChEBI" id="CHEBI:132511"/>
        <dbReference type="EC" id="2.4.1.257"/>
    </reaction>
    <physiologicalReaction direction="left-to-right" evidence="11 12">
        <dbReference type="Rhea" id="RHEA:29520"/>
    </physiologicalReaction>
</comment>
<keyword evidence="4 12" id="KW-0328">Glycosyltransferase</keyword>
<evidence type="ECO:0000256" key="3">
    <source>
        <dbReference type="ARBA" id="ARBA00004922"/>
    </source>
</evidence>
<evidence type="ECO:0000256" key="2">
    <source>
        <dbReference type="ARBA" id="ARBA00004586"/>
    </source>
</evidence>
<dbReference type="CDD" id="cd03805">
    <property type="entry name" value="GT4_ALG2-like"/>
    <property type="match status" value="1"/>
</dbReference>
<keyword evidence="8 12" id="KW-1133">Transmembrane helix</keyword>
<evidence type="ECO:0000256" key="13">
    <source>
        <dbReference type="SAM" id="MobiDB-lite"/>
    </source>
</evidence>
<keyword evidence="7 12" id="KW-0256">Endoplasmic reticulum</keyword>
<dbReference type="GO" id="GO:0102704">
    <property type="term" value="F:GDP-Man:Man(2)GlcNAc(2)-PP-Dol alpha-1,6-mannosyltransferase activity"/>
    <property type="evidence" value="ECO:0007669"/>
    <property type="project" value="UniProtKB-UniRule"/>
</dbReference>
<comment type="similarity">
    <text evidence="12">Belongs to the glycosyltransferase group 1 family.</text>
</comment>
<feature type="region of interest" description="Disordered" evidence="13">
    <location>
        <begin position="281"/>
        <end position="316"/>
    </location>
</feature>
<comment type="pathway">
    <text evidence="3 12">Protein modification; protein glycosylation.</text>
</comment>
<keyword evidence="5 12" id="KW-0808">Transferase</keyword>
<feature type="domain" description="Glycosyl transferase family 1" evidence="14">
    <location>
        <begin position="312"/>
        <end position="500"/>
    </location>
</feature>
<evidence type="ECO:0000256" key="8">
    <source>
        <dbReference type="ARBA" id="ARBA00022989"/>
    </source>
</evidence>
<dbReference type="Gene3D" id="3.40.50.2000">
    <property type="entry name" value="Glycogen Phosphorylase B"/>
    <property type="match status" value="2"/>
</dbReference>
<gene>
    <name evidence="16" type="ORF">IF1G_07201</name>
</gene>
<dbReference type="STRING" id="43265.A0A545UXX7"/>
<feature type="compositionally biased region" description="Basic and acidic residues" evidence="13">
    <location>
        <begin position="39"/>
        <end position="51"/>
    </location>
</feature>
<evidence type="ECO:0000256" key="5">
    <source>
        <dbReference type="ARBA" id="ARBA00022679"/>
    </source>
</evidence>
<dbReference type="GO" id="GO:0004378">
    <property type="term" value="F:GDP-Man:Man(1)GlcNAc(2)-PP-Dol alpha-1,3-mannosyltransferase activity"/>
    <property type="evidence" value="ECO:0007669"/>
    <property type="project" value="UniProtKB-UniRule"/>
</dbReference>
<dbReference type="PANTHER" id="PTHR45918:SF1">
    <property type="entry name" value="ALPHA-1,3_1,6-MANNOSYLTRANSFERASE ALG2"/>
    <property type="match status" value="1"/>
</dbReference>
<dbReference type="Pfam" id="PF00534">
    <property type="entry name" value="Glycos_transf_1"/>
    <property type="match status" value="1"/>
</dbReference>
<dbReference type="InterPro" id="IPR027054">
    <property type="entry name" value="ALG2"/>
</dbReference>
<evidence type="ECO:0000256" key="10">
    <source>
        <dbReference type="ARBA" id="ARBA00045103"/>
    </source>
</evidence>
<dbReference type="EC" id="2.4.1.132" evidence="12"/>
<reference evidence="16 17" key="1">
    <citation type="journal article" date="2019" name="Appl. Microbiol. Biotechnol.">
        <title>Genome sequence of Isaria javanica and comparative genome analysis insights into family S53 peptidase evolution in fungal entomopathogens.</title>
        <authorList>
            <person name="Lin R."/>
            <person name="Zhang X."/>
            <person name="Xin B."/>
            <person name="Zou M."/>
            <person name="Gao Y."/>
            <person name="Qin F."/>
            <person name="Hu Q."/>
            <person name="Xie B."/>
            <person name="Cheng X."/>
        </authorList>
    </citation>
    <scope>NUCLEOTIDE SEQUENCE [LARGE SCALE GENOMIC DNA]</scope>
    <source>
        <strain evidence="16 17">IJ1G</strain>
    </source>
</reference>
<organism evidence="16 17">
    <name type="scientific">Cordyceps javanica</name>
    <dbReference type="NCBI Taxonomy" id="43265"/>
    <lineage>
        <taxon>Eukaryota</taxon>
        <taxon>Fungi</taxon>
        <taxon>Dikarya</taxon>
        <taxon>Ascomycota</taxon>
        <taxon>Pezizomycotina</taxon>
        <taxon>Sordariomycetes</taxon>
        <taxon>Hypocreomycetidae</taxon>
        <taxon>Hypocreales</taxon>
        <taxon>Cordycipitaceae</taxon>
        <taxon>Cordyceps</taxon>
    </lineage>
</organism>
<dbReference type="Proteomes" id="UP000315783">
    <property type="component" value="Unassembled WGS sequence"/>
</dbReference>
<evidence type="ECO:0000256" key="6">
    <source>
        <dbReference type="ARBA" id="ARBA00022692"/>
    </source>
</evidence>
<evidence type="ECO:0000256" key="4">
    <source>
        <dbReference type="ARBA" id="ARBA00022676"/>
    </source>
</evidence>
<sequence length="577" mass="63928">MEESPESPPQREQLRDAATTTSSSSPSSNPFAPSKRKMGPMERAARKSLRDEYARRHAENAERLRREPPSVAKYVPKPVSGCHVFFHPDLGIGGAERLVVDAAVGLQDKGAKVVVYTNHCDPKHCFDECRDGTLDVRVKGSWLIPRSLFGRFTILCAILRQIHLMLHIWITGELEDLKPAIFIVDQLSAGLPWLRLLVSPKTGIVFYCHFPDLLLVQGRHASLLKRLYRIPFDRLEEWSMGFADVVALNSNFTKSVVQLTWPELLENTSARIIYPCVDTGDAQEGGEEAEEKKKEKKKKEEEGPADGPPPPLFPQGDRVLLSINRFERKKDIGLAIRAFAAMPDDERRGVRLVLAGGYDRRVPENVEYHRELESLANEFGLAHDTINTADNPTARQPADTTAPVLFLLSVPGALKARLLRAATLLVYTPSNEHFGIVPLEAMLARVPVLAANTGGPTETVVEAETGWLRDPYEPLAWSAVMRQALCLPPAEAHRMGAEGARRVRSTFGRDHMATTLMNVVREVVAARRDSDADNTVIIVVVGTVFSLALAGVSLTIALWMMHDMKKNAALRGAGRML</sequence>
<dbReference type="PANTHER" id="PTHR45918">
    <property type="entry name" value="ALPHA-1,3/1,6-MANNOSYLTRANSFERASE ALG2"/>
    <property type="match status" value="1"/>
</dbReference>
<dbReference type="GO" id="GO:0005789">
    <property type="term" value="C:endoplasmic reticulum membrane"/>
    <property type="evidence" value="ECO:0007669"/>
    <property type="project" value="UniProtKB-SubCell"/>
</dbReference>
<name>A0A545UXX7_9HYPO</name>
<evidence type="ECO:0000313" key="16">
    <source>
        <dbReference type="EMBL" id="TQV94322.1"/>
    </source>
</evidence>
<dbReference type="InterPro" id="IPR001296">
    <property type="entry name" value="Glyco_trans_1"/>
</dbReference>
<feature type="compositionally biased region" description="Basic and acidic residues" evidence="13">
    <location>
        <begin position="290"/>
        <end position="302"/>
    </location>
</feature>
<keyword evidence="9 12" id="KW-0472">Membrane</keyword>
<feature type="compositionally biased region" description="Low complexity" evidence="13">
    <location>
        <begin position="17"/>
        <end position="33"/>
    </location>
</feature>